<protein>
    <recommendedName>
        <fullName evidence="3">DUF3368 domain-containing protein</fullName>
    </recommendedName>
</protein>
<evidence type="ECO:0000313" key="1">
    <source>
        <dbReference type="EMBL" id="WPL19398.1"/>
    </source>
</evidence>
<organism evidence="1 2">
    <name type="scientific">Thiorhodovibrio winogradskyi</name>
    <dbReference type="NCBI Taxonomy" id="77007"/>
    <lineage>
        <taxon>Bacteria</taxon>
        <taxon>Pseudomonadati</taxon>
        <taxon>Pseudomonadota</taxon>
        <taxon>Gammaproteobacteria</taxon>
        <taxon>Chromatiales</taxon>
        <taxon>Chromatiaceae</taxon>
        <taxon>Thiorhodovibrio</taxon>
    </lineage>
</organism>
<evidence type="ECO:0008006" key="3">
    <source>
        <dbReference type="Google" id="ProtNLM"/>
    </source>
</evidence>
<keyword evidence="2" id="KW-1185">Reference proteome</keyword>
<dbReference type="InterPro" id="IPR021799">
    <property type="entry name" value="PIN-like_prokaryotic"/>
</dbReference>
<dbReference type="PANTHER" id="PTHR39550:SF1">
    <property type="entry name" value="SLL0658 PROTEIN"/>
    <property type="match status" value="1"/>
</dbReference>
<accession>A0ABZ0SFF8</accession>
<dbReference type="Proteomes" id="UP001432180">
    <property type="component" value="Chromosome"/>
</dbReference>
<dbReference type="EMBL" id="CP121472">
    <property type="protein sequence ID" value="WPL19398.1"/>
    <property type="molecule type" value="Genomic_DNA"/>
</dbReference>
<reference evidence="1 2" key="1">
    <citation type="journal article" date="2023" name="Microorganisms">
        <title>Thiorhodovibrio frisius and Trv. litoralis spp. nov., Two Novel Members from a Clade of Fastidious Purple Sulfur Bacteria That Exhibit Unique Red-Shifted Light-Harvesting Capabilities.</title>
        <authorList>
            <person name="Methner A."/>
            <person name="Kuzyk S.B."/>
            <person name="Petersen J."/>
            <person name="Bauer S."/>
            <person name="Brinkmann H."/>
            <person name="Sichau K."/>
            <person name="Wanner G."/>
            <person name="Wolf J."/>
            <person name="Neumann-Schaal M."/>
            <person name="Henke P."/>
            <person name="Tank M."/>
            <person name="Sproer C."/>
            <person name="Bunk B."/>
            <person name="Overmann J."/>
        </authorList>
    </citation>
    <scope>NUCLEOTIDE SEQUENCE [LARGE SCALE GENOMIC DNA]</scope>
    <source>
        <strain evidence="1 2">DSM 6702</strain>
    </source>
</reference>
<evidence type="ECO:0000313" key="2">
    <source>
        <dbReference type="Proteomes" id="UP001432180"/>
    </source>
</evidence>
<dbReference type="Pfam" id="PF11848">
    <property type="entry name" value="DUF3368"/>
    <property type="match status" value="1"/>
</dbReference>
<sequence>MGSTIVPLDPLLKSLLDEREAAVIQLAQALRIDQVLIDERKGRKIARDIYGLRTLGTVRVLLEAKQSGLIDAICQPLQSMREHGYRIHEDIVQAALQQAGEVF</sequence>
<dbReference type="PANTHER" id="PTHR39550">
    <property type="entry name" value="SLL0658 PROTEIN"/>
    <property type="match status" value="1"/>
</dbReference>
<name>A0ABZ0SFF8_9GAMM</name>
<gene>
    <name evidence="1" type="ORF">Thiowin_04516</name>
</gene>
<proteinExistence type="predicted"/>